<dbReference type="EMBL" id="VIEB01000752">
    <property type="protein sequence ID" value="TQD81792.1"/>
    <property type="molecule type" value="Genomic_DNA"/>
</dbReference>
<evidence type="ECO:0000313" key="1">
    <source>
        <dbReference type="EMBL" id="TQD81792.1"/>
    </source>
</evidence>
<evidence type="ECO:0000313" key="2">
    <source>
        <dbReference type="Proteomes" id="UP000315295"/>
    </source>
</evidence>
<name>A0A540L6B3_MALBA</name>
<comment type="caution">
    <text evidence="1">The sequence shown here is derived from an EMBL/GenBank/DDBJ whole genome shotgun (WGS) entry which is preliminary data.</text>
</comment>
<reference evidence="1 2" key="1">
    <citation type="journal article" date="2019" name="G3 (Bethesda)">
        <title>Sequencing of a Wild Apple (Malus baccata) Genome Unravels the Differences Between Cultivated and Wild Apple Species Regarding Disease Resistance and Cold Tolerance.</title>
        <authorList>
            <person name="Chen X."/>
        </authorList>
    </citation>
    <scope>NUCLEOTIDE SEQUENCE [LARGE SCALE GENOMIC DNA]</scope>
    <source>
        <strain evidence="2">cv. Shandingzi</strain>
        <tissue evidence="1">Leaves</tissue>
    </source>
</reference>
<gene>
    <name evidence="1" type="ORF">C1H46_032653</name>
</gene>
<organism evidence="1 2">
    <name type="scientific">Malus baccata</name>
    <name type="common">Siberian crab apple</name>
    <name type="synonym">Pyrus baccata</name>
    <dbReference type="NCBI Taxonomy" id="106549"/>
    <lineage>
        <taxon>Eukaryota</taxon>
        <taxon>Viridiplantae</taxon>
        <taxon>Streptophyta</taxon>
        <taxon>Embryophyta</taxon>
        <taxon>Tracheophyta</taxon>
        <taxon>Spermatophyta</taxon>
        <taxon>Magnoliopsida</taxon>
        <taxon>eudicotyledons</taxon>
        <taxon>Gunneridae</taxon>
        <taxon>Pentapetalae</taxon>
        <taxon>rosids</taxon>
        <taxon>fabids</taxon>
        <taxon>Rosales</taxon>
        <taxon>Rosaceae</taxon>
        <taxon>Amygdaloideae</taxon>
        <taxon>Maleae</taxon>
        <taxon>Malus</taxon>
    </lineage>
</organism>
<keyword evidence="2" id="KW-1185">Reference proteome</keyword>
<dbReference type="AlphaFoldDB" id="A0A540L6B3"/>
<accession>A0A540L6B3</accession>
<sequence length="67" mass="7601">MAVRFLGSVLCLCEAKEQVVTLENYSVFAVAFFVFMKIPLHIFCQRESMSPASVPTSHHHFSITHET</sequence>
<proteinExistence type="predicted"/>
<dbReference type="Proteomes" id="UP000315295">
    <property type="component" value="Unassembled WGS sequence"/>
</dbReference>
<protein>
    <submittedName>
        <fullName evidence="1">Uncharacterized protein</fullName>
    </submittedName>
</protein>